<accession>A0ACB8FFJ9</accession>
<evidence type="ECO:0000313" key="2">
    <source>
        <dbReference type="Proteomes" id="UP000827872"/>
    </source>
</evidence>
<keyword evidence="2" id="KW-1185">Reference proteome</keyword>
<dbReference type="Proteomes" id="UP000827872">
    <property type="component" value="Linkage Group LG04"/>
</dbReference>
<reference evidence="1" key="1">
    <citation type="submission" date="2021-08" db="EMBL/GenBank/DDBJ databases">
        <title>The first chromosome-level gecko genome reveals the dynamic sex chromosomes of Neotropical dwarf geckos (Sphaerodactylidae: Sphaerodactylus).</title>
        <authorList>
            <person name="Pinto B.J."/>
            <person name="Keating S.E."/>
            <person name="Gamble T."/>
        </authorList>
    </citation>
    <scope>NUCLEOTIDE SEQUENCE</scope>
    <source>
        <strain evidence="1">TG3544</strain>
    </source>
</reference>
<comment type="caution">
    <text evidence="1">The sequence shown here is derived from an EMBL/GenBank/DDBJ whole genome shotgun (WGS) entry which is preliminary data.</text>
</comment>
<protein>
    <submittedName>
        <fullName evidence="1">Uncharacterized protein</fullName>
    </submittedName>
</protein>
<evidence type="ECO:0000313" key="1">
    <source>
        <dbReference type="EMBL" id="KAH8004025.1"/>
    </source>
</evidence>
<proteinExistence type="predicted"/>
<sequence>MVQRSRQTTSKYLLARQLPERLPEVRWNLMAPQKCSNDLPDLIFHWQNTSVLPENMAEAQTGSRKTTLFHQEASGGVTYRIPALLFLPNQSVFLAFAEKRSSPKDEHAKYLVMRRGQKEGTSVQWGPPQALVSAMIPGHRTMNPCPVYEKETGRVFLFFICVQSNATAWHQIATGRNAARLGSVSSQDGGHTWSWLTDLTDRVIGDNLRNWATFAVGPGHGLQLRSGRLVIPAYAYYIRRHVSGKPAARRTRPHCFTVYSDDGGRNWTRGQLVPGFRTEECQVAELTRPDHSQVLYCNARSPKYRVAVLSTNGGNQFETPFLSKKLPETRNGCQGSVVSFSPALKPSETGQRANPVDSTHPLGVPRLTALNTTKEWLLFSHPMGRRKRVNLGIYLNTAPLANGSWKAPWVLHEGPSGYSDLAVCRENHTLLFGCLFESGLTTEYEEIAFRLFTVLELLNNTRGNVT</sequence>
<dbReference type="EMBL" id="CM037617">
    <property type="protein sequence ID" value="KAH8004025.1"/>
    <property type="molecule type" value="Genomic_DNA"/>
</dbReference>
<name>A0ACB8FFJ9_9SAUR</name>
<organism evidence="1 2">
    <name type="scientific">Sphaerodactylus townsendi</name>
    <dbReference type="NCBI Taxonomy" id="933632"/>
    <lineage>
        <taxon>Eukaryota</taxon>
        <taxon>Metazoa</taxon>
        <taxon>Chordata</taxon>
        <taxon>Craniata</taxon>
        <taxon>Vertebrata</taxon>
        <taxon>Euteleostomi</taxon>
        <taxon>Lepidosauria</taxon>
        <taxon>Squamata</taxon>
        <taxon>Bifurcata</taxon>
        <taxon>Gekkota</taxon>
        <taxon>Sphaerodactylidae</taxon>
        <taxon>Sphaerodactylus</taxon>
    </lineage>
</organism>
<gene>
    <name evidence="1" type="ORF">K3G42_001837</name>
</gene>